<dbReference type="EMBL" id="GBRH01184817">
    <property type="protein sequence ID" value="JAE13079.1"/>
    <property type="molecule type" value="Transcribed_RNA"/>
</dbReference>
<evidence type="ECO:0000313" key="1">
    <source>
        <dbReference type="EMBL" id="JAE13079.1"/>
    </source>
</evidence>
<name>A0A0A9FP64_ARUDO</name>
<reference evidence="1" key="2">
    <citation type="journal article" date="2015" name="Data Brief">
        <title>Shoot transcriptome of the giant reed, Arundo donax.</title>
        <authorList>
            <person name="Barrero R.A."/>
            <person name="Guerrero F.D."/>
            <person name="Moolhuijzen P."/>
            <person name="Goolsby J.A."/>
            <person name="Tidwell J."/>
            <person name="Bellgard S.E."/>
            <person name="Bellgard M.I."/>
        </authorList>
    </citation>
    <scope>NUCLEOTIDE SEQUENCE</scope>
    <source>
        <tissue evidence="1">Shoot tissue taken approximately 20 cm above the soil surface</tissue>
    </source>
</reference>
<proteinExistence type="predicted"/>
<sequence length="62" mass="7048">MDGCYKQAMLCKWPVDLHLSVLADQLSPSLAICIVFIFFIENDIRTTLLYDAICPTSLWLTP</sequence>
<protein>
    <submittedName>
        <fullName evidence="1">Uncharacterized protein</fullName>
    </submittedName>
</protein>
<accession>A0A0A9FP64</accession>
<organism evidence="1">
    <name type="scientific">Arundo donax</name>
    <name type="common">Giant reed</name>
    <name type="synonym">Donax arundinaceus</name>
    <dbReference type="NCBI Taxonomy" id="35708"/>
    <lineage>
        <taxon>Eukaryota</taxon>
        <taxon>Viridiplantae</taxon>
        <taxon>Streptophyta</taxon>
        <taxon>Embryophyta</taxon>
        <taxon>Tracheophyta</taxon>
        <taxon>Spermatophyta</taxon>
        <taxon>Magnoliopsida</taxon>
        <taxon>Liliopsida</taxon>
        <taxon>Poales</taxon>
        <taxon>Poaceae</taxon>
        <taxon>PACMAD clade</taxon>
        <taxon>Arundinoideae</taxon>
        <taxon>Arundineae</taxon>
        <taxon>Arundo</taxon>
    </lineage>
</organism>
<dbReference type="AlphaFoldDB" id="A0A0A9FP64"/>
<reference evidence="1" key="1">
    <citation type="submission" date="2014-09" db="EMBL/GenBank/DDBJ databases">
        <authorList>
            <person name="Magalhaes I.L.F."/>
            <person name="Oliveira U."/>
            <person name="Santos F.R."/>
            <person name="Vidigal T.H.D.A."/>
            <person name="Brescovit A.D."/>
            <person name="Santos A.J."/>
        </authorList>
    </citation>
    <scope>NUCLEOTIDE SEQUENCE</scope>
    <source>
        <tissue evidence="1">Shoot tissue taken approximately 20 cm above the soil surface</tissue>
    </source>
</reference>